<dbReference type="InterPro" id="IPR046960">
    <property type="entry name" value="PPR_At4g14850-like_plant"/>
</dbReference>
<name>A0A8X8BDP8_BRACI</name>
<dbReference type="EMBL" id="JAAMPC010000001">
    <property type="protein sequence ID" value="KAG2330608.1"/>
    <property type="molecule type" value="Genomic_DNA"/>
</dbReference>
<dbReference type="AlphaFoldDB" id="A0A8X8BDP8"/>
<evidence type="ECO:0000313" key="5">
    <source>
        <dbReference type="Proteomes" id="UP000886595"/>
    </source>
</evidence>
<evidence type="ECO:0000256" key="2">
    <source>
        <dbReference type="PROSITE-ProRule" id="PRU00708"/>
    </source>
</evidence>
<evidence type="ECO:0008006" key="6">
    <source>
        <dbReference type="Google" id="ProtNLM"/>
    </source>
</evidence>
<dbReference type="PANTHER" id="PTHR47926">
    <property type="entry name" value="PENTATRICOPEPTIDE REPEAT-CONTAINING PROTEIN"/>
    <property type="match status" value="1"/>
</dbReference>
<dbReference type="NCBIfam" id="TIGR00756">
    <property type="entry name" value="PPR"/>
    <property type="match status" value="1"/>
</dbReference>
<keyword evidence="3" id="KW-0812">Transmembrane</keyword>
<feature type="transmembrane region" description="Helical" evidence="3">
    <location>
        <begin position="183"/>
        <end position="205"/>
    </location>
</feature>
<keyword evidence="1" id="KW-0677">Repeat</keyword>
<dbReference type="GO" id="GO:0009451">
    <property type="term" value="P:RNA modification"/>
    <property type="evidence" value="ECO:0007669"/>
    <property type="project" value="InterPro"/>
</dbReference>
<proteinExistence type="predicted"/>
<evidence type="ECO:0000256" key="3">
    <source>
        <dbReference type="SAM" id="Phobius"/>
    </source>
</evidence>
<dbReference type="Pfam" id="PF01535">
    <property type="entry name" value="PPR"/>
    <property type="match status" value="3"/>
</dbReference>
<evidence type="ECO:0000313" key="4">
    <source>
        <dbReference type="EMBL" id="KAG2330608.1"/>
    </source>
</evidence>
<dbReference type="PROSITE" id="PS51375">
    <property type="entry name" value="PPR"/>
    <property type="match status" value="1"/>
</dbReference>
<comment type="caution">
    <text evidence="4">The sequence shown here is derived from an EMBL/GenBank/DDBJ whole genome shotgun (WGS) entry which is preliminary data.</text>
</comment>
<dbReference type="InterPro" id="IPR002885">
    <property type="entry name" value="PPR_rpt"/>
</dbReference>
<dbReference type="Proteomes" id="UP000886595">
    <property type="component" value="Unassembled WGS sequence"/>
</dbReference>
<keyword evidence="3" id="KW-0472">Membrane</keyword>
<sequence length="212" mass="22804">MVRDGVYLNEFTLSTNLKACGLLNALVKGLQIHGFCLKMGFETMVEVGNSSVDMYSKCGGISEAESVFGSMVDTSLITWNAMIAGYVHSGSIGMIHGGKEIHVVLIRSGFTCSSSETITGSLADLYVKCGDLFGARKAFDQINEKTMISLSSLILGYAQEGNFLEAMSLFRRLRELSSQVDSFVLSGVIGVFADVALLLTASFALRTHKTVV</sequence>
<reference evidence="4 5" key="1">
    <citation type="submission" date="2020-02" db="EMBL/GenBank/DDBJ databases">
        <authorList>
            <person name="Ma Q."/>
            <person name="Huang Y."/>
            <person name="Song X."/>
            <person name="Pei D."/>
        </authorList>
    </citation>
    <scope>NUCLEOTIDE SEQUENCE [LARGE SCALE GENOMIC DNA]</scope>
    <source>
        <strain evidence="4">Sxm20200214</strain>
        <tissue evidence="4">Leaf</tissue>
    </source>
</reference>
<keyword evidence="3" id="KW-1133">Transmembrane helix</keyword>
<evidence type="ECO:0000256" key="1">
    <source>
        <dbReference type="ARBA" id="ARBA00022737"/>
    </source>
</evidence>
<dbReference type="InterPro" id="IPR011990">
    <property type="entry name" value="TPR-like_helical_dom_sf"/>
</dbReference>
<dbReference type="OrthoDB" id="185373at2759"/>
<dbReference type="Gene3D" id="1.25.40.10">
    <property type="entry name" value="Tetratricopeptide repeat domain"/>
    <property type="match status" value="1"/>
</dbReference>
<gene>
    <name evidence="4" type="ORF">Bca52824_001788</name>
</gene>
<keyword evidence="5" id="KW-1185">Reference proteome</keyword>
<feature type="repeat" description="PPR" evidence="2">
    <location>
        <begin position="146"/>
        <end position="180"/>
    </location>
</feature>
<organism evidence="4 5">
    <name type="scientific">Brassica carinata</name>
    <name type="common">Ethiopian mustard</name>
    <name type="synonym">Abyssinian cabbage</name>
    <dbReference type="NCBI Taxonomy" id="52824"/>
    <lineage>
        <taxon>Eukaryota</taxon>
        <taxon>Viridiplantae</taxon>
        <taxon>Streptophyta</taxon>
        <taxon>Embryophyta</taxon>
        <taxon>Tracheophyta</taxon>
        <taxon>Spermatophyta</taxon>
        <taxon>Magnoliopsida</taxon>
        <taxon>eudicotyledons</taxon>
        <taxon>Gunneridae</taxon>
        <taxon>Pentapetalae</taxon>
        <taxon>rosids</taxon>
        <taxon>malvids</taxon>
        <taxon>Brassicales</taxon>
        <taxon>Brassicaceae</taxon>
        <taxon>Brassiceae</taxon>
        <taxon>Brassica</taxon>
    </lineage>
</organism>
<accession>A0A8X8BDP8</accession>
<protein>
    <recommendedName>
        <fullName evidence="6">Pentatricopeptide repeat-containing protein</fullName>
    </recommendedName>
</protein>
<dbReference type="GO" id="GO:0003723">
    <property type="term" value="F:RNA binding"/>
    <property type="evidence" value="ECO:0007669"/>
    <property type="project" value="InterPro"/>
</dbReference>